<evidence type="ECO:0000259" key="1">
    <source>
        <dbReference type="Pfam" id="PF13460"/>
    </source>
</evidence>
<dbReference type="RefSeq" id="WP_102189278.1">
    <property type="nucleotide sequence ID" value="NZ_PNGT01000001.1"/>
</dbReference>
<dbReference type="GO" id="GO:0044877">
    <property type="term" value="F:protein-containing complex binding"/>
    <property type="evidence" value="ECO:0007669"/>
    <property type="project" value="TreeGrafter"/>
</dbReference>
<dbReference type="EMBL" id="PNGT01000001">
    <property type="protein sequence ID" value="PMC53106.1"/>
    <property type="molecule type" value="Genomic_DNA"/>
</dbReference>
<organism evidence="2 3">
    <name type="scientific">Gemella sanguinis</name>
    <dbReference type="NCBI Taxonomy" id="84135"/>
    <lineage>
        <taxon>Bacteria</taxon>
        <taxon>Bacillati</taxon>
        <taxon>Bacillota</taxon>
        <taxon>Bacilli</taxon>
        <taxon>Bacillales</taxon>
        <taxon>Gemellaceae</taxon>
        <taxon>Gemella</taxon>
    </lineage>
</organism>
<sequence length="199" mass="22586">MNILLIGGNGFVGKELIKQATNKSLNISYLSRNKIVDIDFKNIHWIQGDIFSIDNINIEEKFDVAIHLVGTIKNKHLYKKLNTDSVAKSLQLCSKYNIKKLVYFSAKGGFADYYNSKKEGEKIVEQANINYLIVRPGLMYGTNRLSSYFNVIPIKLFATLGINFFKNVYPLPVSKVANSVIDTIINKPSVKYLDLKEIK</sequence>
<feature type="domain" description="NAD(P)-binding" evidence="1">
    <location>
        <begin position="7"/>
        <end position="139"/>
    </location>
</feature>
<dbReference type="InterPro" id="IPR036291">
    <property type="entry name" value="NAD(P)-bd_dom_sf"/>
</dbReference>
<dbReference type="OrthoDB" id="9803892at2"/>
<comment type="caution">
    <text evidence="2">The sequence shown here is derived from an EMBL/GenBank/DDBJ whole genome shotgun (WGS) entry which is preliminary data.</text>
</comment>
<protein>
    <recommendedName>
        <fullName evidence="1">NAD(P)-binding domain-containing protein</fullName>
    </recommendedName>
</protein>
<dbReference type="Gene3D" id="3.40.50.720">
    <property type="entry name" value="NAD(P)-binding Rossmann-like Domain"/>
    <property type="match status" value="1"/>
</dbReference>
<dbReference type="Proteomes" id="UP000235670">
    <property type="component" value="Unassembled WGS sequence"/>
</dbReference>
<accession>A0A2N6SGP3</accession>
<dbReference type="STRING" id="84135.GCA_001052115_01774"/>
<name>A0A2N6SGP3_9BACL</name>
<gene>
    <name evidence="2" type="ORF">CJ218_00750</name>
</gene>
<evidence type="ECO:0000313" key="3">
    <source>
        <dbReference type="Proteomes" id="UP000235670"/>
    </source>
</evidence>
<dbReference type="InterPro" id="IPR016040">
    <property type="entry name" value="NAD(P)-bd_dom"/>
</dbReference>
<dbReference type="AlphaFoldDB" id="A0A2N6SGP3"/>
<dbReference type="PANTHER" id="PTHR12126">
    <property type="entry name" value="NADH-UBIQUINONE OXIDOREDUCTASE 39 KDA SUBUNIT-RELATED"/>
    <property type="match status" value="1"/>
</dbReference>
<dbReference type="InterPro" id="IPR051207">
    <property type="entry name" value="ComplexI_NDUFA9_subunit"/>
</dbReference>
<dbReference type="PANTHER" id="PTHR12126:SF16">
    <property type="entry name" value="MIOREX COMPLEX COMPONENT 2"/>
    <property type="match status" value="1"/>
</dbReference>
<reference evidence="2 3" key="1">
    <citation type="submission" date="2017-09" db="EMBL/GenBank/DDBJ databases">
        <title>Bacterial strain isolated from the female urinary microbiota.</title>
        <authorList>
            <person name="Thomas-White K."/>
            <person name="Kumar N."/>
            <person name="Forster S."/>
            <person name="Putonti C."/>
            <person name="Lawley T."/>
            <person name="Wolfe A.J."/>
        </authorList>
    </citation>
    <scope>NUCLEOTIDE SEQUENCE [LARGE SCALE GENOMIC DNA]</scope>
    <source>
        <strain evidence="2 3">UMB0186</strain>
    </source>
</reference>
<proteinExistence type="predicted"/>
<evidence type="ECO:0000313" key="2">
    <source>
        <dbReference type="EMBL" id="PMC53106.1"/>
    </source>
</evidence>
<dbReference type="Pfam" id="PF13460">
    <property type="entry name" value="NAD_binding_10"/>
    <property type="match status" value="1"/>
</dbReference>
<dbReference type="SUPFAM" id="SSF51735">
    <property type="entry name" value="NAD(P)-binding Rossmann-fold domains"/>
    <property type="match status" value="1"/>
</dbReference>